<organism evidence="1 2">
    <name type="scientific">Rubrivivax gelatinosus</name>
    <name type="common">Rhodocyclus gelatinosus</name>
    <name type="synonym">Rhodopseudomonas gelatinosa</name>
    <dbReference type="NCBI Taxonomy" id="28068"/>
    <lineage>
        <taxon>Bacteria</taxon>
        <taxon>Pseudomonadati</taxon>
        <taxon>Pseudomonadota</taxon>
        <taxon>Betaproteobacteria</taxon>
        <taxon>Burkholderiales</taxon>
        <taxon>Sphaerotilaceae</taxon>
        <taxon>Rubrivivax</taxon>
    </lineage>
</organism>
<accession>A0A4R2M9J9</accession>
<evidence type="ECO:0000313" key="1">
    <source>
        <dbReference type="EMBL" id="TCP03080.1"/>
    </source>
</evidence>
<sequence length="94" mass="10671">MAIVLPGVSRCPLCERVIEEDQAIVATTHFIASEDHPLWKYSDAAMHRGCFEAWDQRQFFVDEYNRLFGSAVLLSSFKHPMDDDGNVTTVSVHN</sequence>
<evidence type="ECO:0000313" key="2">
    <source>
        <dbReference type="Proteomes" id="UP000295106"/>
    </source>
</evidence>
<dbReference type="AlphaFoldDB" id="A0A4R2M9J9"/>
<protein>
    <submittedName>
        <fullName evidence="1">Uncharacterized protein</fullName>
    </submittedName>
</protein>
<dbReference type="Proteomes" id="UP000295106">
    <property type="component" value="Unassembled WGS sequence"/>
</dbReference>
<proteinExistence type="predicted"/>
<gene>
    <name evidence="1" type="ORF">EV684_105246</name>
</gene>
<comment type="caution">
    <text evidence="1">The sequence shown here is derived from an EMBL/GenBank/DDBJ whole genome shotgun (WGS) entry which is preliminary data.</text>
</comment>
<name>A0A4R2M9J9_RUBGE</name>
<reference evidence="1 2" key="1">
    <citation type="submission" date="2019-03" db="EMBL/GenBank/DDBJ databases">
        <title>Genomic Encyclopedia of Type Strains, Phase IV (KMG-IV): sequencing the most valuable type-strain genomes for metagenomic binning, comparative biology and taxonomic classification.</title>
        <authorList>
            <person name="Goeker M."/>
        </authorList>
    </citation>
    <scope>NUCLEOTIDE SEQUENCE [LARGE SCALE GENOMIC DNA]</scope>
    <source>
        <strain evidence="1 2">DSM 1709</strain>
    </source>
</reference>
<dbReference type="EMBL" id="SLXD01000005">
    <property type="protein sequence ID" value="TCP03080.1"/>
    <property type="molecule type" value="Genomic_DNA"/>
</dbReference>